<accession>A0A1M6GZ04</accession>
<proteinExistence type="predicted"/>
<dbReference type="Proteomes" id="UP000322917">
    <property type="component" value="Unassembled WGS sequence"/>
</dbReference>
<name>A0A1M6GZ04_9FIRM</name>
<dbReference type="AlphaFoldDB" id="A0A1M6GZ04"/>
<keyword evidence="2" id="KW-1185">Reference proteome</keyword>
<dbReference type="EMBL" id="FQZD01000013">
    <property type="protein sequence ID" value="SHJ15191.1"/>
    <property type="molecule type" value="Genomic_DNA"/>
</dbReference>
<sequence length="264" mass="31503">MSLNGKEHLYEMRICNSCIRCIRIPNLGVIVYAIENLQEFEWIRNNVRPIDNRKNEFWGGNTVGNLLPKQFDKYLKILHPMYIDKFVQDKKLSWDEVGDVEGVPGERILWRHLATEVSIEFKPEINLWAIHNAFARRWPRYVIGAREGCLEEQCLQEMVRILEPFSKETYYVYFDIMKTCDFEEQLFAGQLDDLQLVMNYETIKNYSDKEKYSPTYIWSDDKEICINTDYDLQFTIVGCSSRLFKKFINNEYLECLKVDYTTRN</sequence>
<reference evidence="1 2" key="1">
    <citation type="submission" date="2016-11" db="EMBL/GenBank/DDBJ databases">
        <authorList>
            <person name="Varghese N."/>
            <person name="Submissions S."/>
        </authorList>
    </citation>
    <scope>NUCLEOTIDE SEQUENCE [LARGE SCALE GENOMIC DNA]</scope>
    <source>
        <strain evidence="1 2">DSM 15287</strain>
    </source>
</reference>
<protein>
    <submittedName>
        <fullName evidence="1">Uncharacterized protein</fullName>
    </submittedName>
</protein>
<evidence type="ECO:0000313" key="1">
    <source>
        <dbReference type="EMBL" id="SHJ15191.1"/>
    </source>
</evidence>
<evidence type="ECO:0000313" key="2">
    <source>
        <dbReference type="Proteomes" id="UP000322917"/>
    </source>
</evidence>
<gene>
    <name evidence="1" type="ORF">SAMN02745170_01828</name>
</gene>
<organism evidence="1 2">
    <name type="scientific">Propionispora hippei DSM 15287</name>
    <dbReference type="NCBI Taxonomy" id="1123003"/>
    <lineage>
        <taxon>Bacteria</taxon>
        <taxon>Bacillati</taxon>
        <taxon>Bacillota</taxon>
        <taxon>Negativicutes</taxon>
        <taxon>Selenomonadales</taxon>
        <taxon>Sporomusaceae</taxon>
        <taxon>Propionispora</taxon>
    </lineage>
</organism>